<sequence length="108" mass="12155">MTNVLGIKKVYELPNPKSLLYSHDSEPLRMLKTDLISLKAVSRTEMIEEEDNSNLMFTKLISTKGSNTGFDAAGAQSDEEETHHGQHAECEEEHVHEQQLTAWTPLCV</sequence>
<dbReference type="AlphaFoldDB" id="A0A4Z2FRX0"/>
<reference evidence="2 3" key="1">
    <citation type="submission" date="2019-03" db="EMBL/GenBank/DDBJ databases">
        <title>First draft genome of Liparis tanakae, snailfish: a comprehensive survey of snailfish specific genes.</title>
        <authorList>
            <person name="Kim W."/>
            <person name="Song I."/>
            <person name="Jeong J.-H."/>
            <person name="Kim D."/>
            <person name="Kim S."/>
            <person name="Ryu S."/>
            <person name="Song J.Y."/>
            <person name="Lee S.K."/>
        </authorList>
    </citation>
    <scope>NUCLEOTIDE SEQUENCE [LARGE SCALE GENOMIC DNA]</scope>
    <source>
        <tissue evidence="2">Muscle</tissue>
    </source>
</reference>
<dbReference type="Proteomes" id="UP000314294">
    <property type="component" value="Unassembled WGS sequence"/>
</dbReference>
<proteinExistence type="predicted"/>
<dbReference type="EMBL" id="SRLO01000956">
    <property type="protein sequence ID" value="TNN43610.1"/>
    <property type="molecule type" value="Genomic_DNA"/>
</dbReference>
<gene>
    <name evidence="2" type="ORF">EYF80_046193</name>
</gene>
<comment type="caution">
    <text evidence="2">The sequence shown here is derived from an EMBL/GenBank/DDBJ whole genome shotgun (WGS) entry which is preliminary data.</text>
</comment>
<evidence type="ECO:0000313" key="3">
    <source>
        <dbReference type="Proteomes" id="UP000314294"/>
    </source>
</evidence>
<accession>A0A4Z2FRX0</accession>
<protein>
    <submittedName>
        <fullName evidence="2">Uncharacterized protein</fullName>
    </submittedName>
</protein>
<feature type="compositionally biased region" description="Basic and acidic residues" evidence="1">
    <location>
        <begin position="81"/>
        <end position="97"/>
    </location>
</feature>
<evidence type="ECO:0000313" key="2">
    <source>
        <dbReference type="EMBL" id="TNN43610.1"/>
    </source>
</evidence>
<feature type="region of interest" description="Disordered" evidence="1">
    <location>
        <begin position="68"/>
        <end position="97"/>
    </location>
</feature>
<name>A0A4Z2FRX0_9TELE</name>
<organism evidence="2 3">
    <name type="scientific">Liparis tanakae</name>
    <name type="common">Tanaka's snailfish</name>
    <dbReference type="NCBI Taxonomy" id="230148"/>
    <lineage>
        <taxon>Eukaryota</taxon>
        <taxon>Metazoa</taxon>
        <taxon>Chordata</taxon>
        <taxon>Craniata</taxon>
        <taxon>Vertebrata</taxon>
        <taxon>Euteleostomi</taxon>
        <taxon>Actinopterygii</taxon>
        <taxon>Neopterygii</taxon>
        <taxon>Teleostei</taxon>
        <taxon>Neoteleostei</taxon>
        <taxon>Acanthomorphata</taxon>
        <taxon>Eupercaria</taxon>
        <taxon>Perciformes</taxon>
        <taxon>Cottioidei</taxon>
        <taxon>Cottales</taxon>
        <taxon>Liparidae</taxon>
        <taxon>Liparis</taxon>
    </lineage>
</organism>
<keyword evidence="3" id="KW-1185">Reference proteome</keyword>
<evidence type="ECO:0000256" key="1">
    <source>
        <dbReference type="SAM" id="MobiDB-lite"/>
    </source>
</evidence>